<dbReference type="InterPro" id="IPR001611">
    <property type="entry name" value="Leu-rich_rpt"/>
</dbReference>
<dbReference type="AlphaFoldDB" id="A0A3M0FWT3"/>
<sequence length="1179" mass="130362">MRPFYVLIAFLLFVTSVEAQTVQFNDPVFEAYCLNNFDSNQDGVIQVSEVSQMTTLVVMNENISDLQGIEHFSALTRLNAGGNKLTSLDLSLNSNLKIVRVNTPVANFGLTSIILPLNSVLEILSLNDNNLVNLNLSQQSQLQKLFVNNNQLISLDVQNNLLLNQLEVGNNSISNIDVSKNVLLGTLLLENNLLSTIDVSNNVDLTRLQLQGNNLSSVDLTNNDELRVLNLSSNSISSIALQDKLELQFLQLRNTNITNLNLLNNKKIINVSVSGSSNLEVMELAPDNMDGASITAQHCKLENINWQFNNTPNPYTIGISGGQTKDLKLSGNIMWLVASGSQIETVDLNNLTGVQYVNLSNNSLKELDFSNVTLMPGGAVFNIINNDLENITANNLNAISFDARGNPNACISVDSPVDAQNQTNGYSGWKKDSSATYTWKCRTYIPDDAFEQWVINNTPENGPIDDWVETSNLTSITNYSAFFSQVQDYTGIEDFINLETFSLSYSPVQSLDLSGNENLKNLTLTNASQITSFLPPAYANSSLENVQISFTNLTNIDFDGYNHLQELKLNDNAQLTTVAVENNTSLEYLLLEDSPNLSLQMGNNPMVERFTGQNIGLSDLDATLLPKLKELRLRGNNIDRLNLSNNAHLNLVQVEDNTLEVVSVKNGNNSQLTYLALTGCPNLVCINVDDPQQASSGQSLPYSNWQKDATATYSNQCLTYVPDDAFEQWIISNTPENGVVDDWVYTSNIENIVTLNLNNTAIQDFTGLEDFSSLENFKVKNAVNLSSLDLKDLYDLKKVTVLSCLNLTTLKLPKAVSSSLEEIFLADLPITELKLKGYNQLENIKLKKLTALTSLKIKNNPVLNYITAKNATFSNPILDNNPEVRSLSLIKMGLTSLDTSALLELEELNIHNNSLIDLDVSSNVKLASLTCTKNELKVLNAKNGNNANFTAMDASNNADLFCVQVDNPNNASLYQNWQLDSQTSIDDNCSPYIEMQGDQDICDKTCINLNDYIVYQESFCPTASITFYDISNPQNPTLVINPEFQITQSSTFQVVLDDSCNNGQLASDEITLTVINTPQCINNPPVPCSGNATASFSQDLEEHTFLYPNPNNGKFTLESTLDFGVDYRIQNQFGTIISEGKLKKIDNAFIDLSSKRAGVYFLTIIAPNQEQIVKKIIKR</sequence>
<keyword evidence="2 4" id="KW-0732">Signal</keyword>
<proteinExistence type="predicted"/>
<evidence type="ECO:0000256" key="4">
    <source>
        <dbReference type="SAM" id="SignalP"/>
    </source>
</evidence>
<evidence type="ECO:0000256" key="3">
    <source>
        <dbReference type="ARBA" id="ARBA00022737"/>
    </source>
</evidence>
<dbReference type="Pfam" id="PF18962">
    <property type="entry name" value="Por_Secre_tail"/>
    <property type="match status" value="1"/>
</dbReference>
<evidence type="ECO:0000256" key="2">
    <source>
        <dbReference type="ARBA" id="ARBA00022729"/>
    </source>
</evidence>
<keyword evidence="7" id="KW-1185">Reference proteome</keyword>
<gene>
    <name evidence="6" type="ORF">EAX61_12230</name>
</gene>
<dbReference type="SUPFAM" id="SSF52058">
    <property type="entry name" value="L domain-like"/>
    <property type="match status" value="3"/>
</dbReference>
<dbReference type="NCBIfam" id="TIGR04183">
    <property type="entry name" value="Por_Secre_tail"/>
    <property type="match status" value="1"/>
</dbReference>
<dbReference type="GO" id="GO:0035591">
    <property type="term" value="F:signaling adaptor activity"/>
    <property type="evidence" value="ECO:0007669"/>
    <property type="project" value="TreeGrafter"/>
</dbReference>
<evidence type="ECO:0000256" key="1">
    <source>
        <dbReference type="ARBA" id="ARBA00022614"/>
    </source>
</evidence>
<dbReference type="PROSITE" id="PS00018">
    <property type="entry name" value="EF_HAND_1"/>
    <property type="match status" value="1"/>
</dbReference>
<accession>A0A3M0FWT3</accession>
<dbReference type="InterPro" id="IPR026444">
    <property type="entry name" value="Secre_tail"/>
</dbReference>
<organism evidence="6 7">
    <name type="scientific">Dokdonia sinensis</name>
    <dbReference type="NCBI Taxonomy" id="2479847"/>
    <lineage>
        <taxon>Bacteria</taxon>
        <taxon>Pseudomonadati</taxon>
        <taxon>Bacteroidota</taxon>
        <taxon>Flavobacteriia</taxon>
        <taxon>Flavobacteriales</taxon>
        <taxon>Flavobacteriaceae</taxon>
        <taxon>Dokdonia</taxon>
    </lineage>
</organism>
<dbReference type="InterPro" id="IPR032675">
    <property type="entry name" value="LRR_dom_sf"/>
</dbReference>
<feature type="signal peptide" evidence="4">
    <location>
        <begin position="1"/>
        <end position="19"/>
    </location>
</feature>
<dbReference type="EMBL" id="REFV01000012">
    <property type="protein sequence ID" value="RMB57131.1"/>
    <property type="molecule type" value="Genomic_DNA"/>
</dbReference>
<dbReference type="OrthoDB" id="1652165at2"/>
<feature type="chain" id="PRO_5018313530" evidence="4">
    <location>
        <begin position="20"/>
        <end position="1179"/>
    </location>
</feature>
<feature type="domain" description="Secretion system C-terminal sorting" evidence="5">
    <location>
        <begin position="1106"/>
        <end position="1177"/>
    </location>
</feature>
<name>A0A3M0FWT3_9FLAO</name>
<keyword evidence="3" id="KW-0677">Repeat</keyword>
<evidence type="ECO:0000259" key="5">
    <source>
        <dbReference type="Pfam" id="PF18962"/>
    </source>
</evidence>
<dbReference type="RefSeq" id="WP_121917987.1">
    <property type="nucleotide sequence ID" value="NZ_REFV01000012.1"/>
</dbReference>
<dbReference type="SMART" id="SM00369">
    <property type="entry name" value="LRR_TYP"/>
    <property type="match status" value="5"/>
</dbReference>
<evidence type="ECO:0000313" key="6">
    <source>
        <dbReference type="EMBL" id="RMB57131.1"/>
    </source>
</evidence>
<protein>
    <submittedName>
        <fullName evidence="6">T9SS C-terminal target domain-containing protein</fullName>
    </submittedName>
</protein>
<dbReference type="PANTHER" id="PTHR47566:SF1">
    <property type="entry name" value="PROTEIN NUD1"/>
    <property type="match status" value="1"/>
</dbReference>
<dbReference type="PANTHER" id="PTHR47566">
    <property type="match status" value="1"/>
</dbReference>
<reference evidence="6 7" key="1">
    <citation type="submission" date="2018-10" db="EMBL/GenBank/DDBJ databases">
        <title>Dokdonia luteus sp. nov., isolated from sea water.</title>
        <authorList>
            <person name="Zhou L.Y."/>
            <person name="Du Z.J."/>
        </authorList>
    </citation>
    <scope>NUCLEOTIDE SEQUENCE [LARGE SCALE GENOMIC DNA]</scope>
    <source>
        <strain evidence="6 7">SH27</strain>
    </source>
</reference>
<keyword evidence="1" id="KW-0433">Leucine-rich repeat</keyword>
<comment type="caution">
    <text evidence="6">The sequence shown here is derived from an EMBL/GenBank/DDBJ whole genome shotgun (WGS) entry which is preliminary data.</text>
</comment>
<dbReference type="Proteomes" id="UP000281985">
    <property type="component" value="Unassembled WGS sequence"/>
</dbReference>
<dbReference type="PROSITE" id="PS51450">
    <property type="entry name" value="LRR"/>
    <property type="match status" value="1"/>
</dbReference>
<dbReference type="Gene3D" id="3.80.10.10">
    <property type="entry name" value="Ribonuclease Inhibitor"/>
    <property type="match status" value="3"/>
</dbReference>
<dbReference type="InterPro" id="IPR003591">
    <property type="entry name" value="Leu-rich_rpt_typical-subtyp"/>
</dbReference>
<evidence type="ECO:0000313" key="7">
    <source>
        <dbReference type="Proteomes" id="UP000281985"/>
    </source>
</evidence>
<dbReference type="InterPro" id="IPR052574">
    <property type="entry name" value="CDIRP"/>
</dbReference>
<dbReference type="InterPro" id="IPR018247">
    <property type="entry name" value="EF_Hand_1_Ca_BS"/>
</dbReference>